<dbReference type="Pfam" id="PF02697">
    <property type="entry name" value="VAPB_antitox"/>
    <property type="match status" value="1"/>
</dbReference>
<protein>
    <recommendedName>
        <fullName evidence="5">DUF217 family protein</fullName>
    </recommendedName>
</protein>
<dbReference type="AlphaFoldDB" id="A0A8J8TBB8"/>
<comment type="caution">
    <text evidence="3">The sequence shown here is derived from an EMBL/GenBank/DDBJ whole genome shotgun (WGS) entry which is preliminary data.</text>
</comment>
<keyword evidence="1" id="KW-1277">Toxin-antitoxin system</keyword>
<feature type="compositionally biased region" description="Basic and acidic residues" evidence="2">
    <location>
        <begin position="46"/>
        <end position="70"/>
    </location>
</feature>
<name>A0A8J8TBB8_9EURY</name>
<organism evidence="3 4">
    <name type="scientific">Halonotius terrestris</name>
    <dbReference type="NCBI Taxonomy" id="2487750"/>
    <lineage>
        <taxon>Archaea</taxon>
        <taxon>Methanobacteriati</taxon>
        <taxon>Methanobacteriota</taxon>
        <taxon>Stenosarchaea group</taxon>
        <taxon>Halobacteria</taxon>
        <taxon>Halobacteriales</taxon>
        <taxon>Haloferacaceae</taxon>
        <taxon>Halonotius</taxon>
    </lineage>
</organism>
<evidence type="ECO:0000313" key="4">
    <source>
        <dbReference type="Proteomes" id="UP000705823"/>
    </source>
</evidence>
<dbReference type="InterPro" id="IPR003847">
    <property type="entry name" value="Put_antitoxin"/>
</dbReference>
<feature type="region of interest" description="Disordered" evidence="2">
    <location>
        <begin position="41"/>
        <end position="86"/>
    </location>
</feature>
<evidence type="ECO:0000313" key="3">
    <source>
        <dbReference type="EMBL" id="TQQ81035.1"/>
    </source>
</evidence>
<dbReference type="RefSeq" id="WP_142979597.1">
    <property type="nucleotide sequence ID" value="NZ_RKLU01000003.1"/>
</dbReference>
<dbReference type="Proteomes" id="UP000705823">
    <property type="component" value="Unassembled WGS sequence"/>
</dbReference>
<evidence type="ECO:0000256" key="1">
    <source>
        <dbReference type="ARBA" id="ARBA00022649"/>
    </source>
</evidence>
<proteinExistence type="predicted"/>
<dbReference type="EMBL" id="RKLU01000003">
    <property type="protein sequence ID" value="TQQ81035.1"/>
    <property type="molecule type" value="Genomic_DNA"/>
</dbReference>
<reference evidence="3" key="1">
    <citation type="submission" date="2019-02" db="EMBL/GenBank/DDBJ databases">
        <title>Halonotius sp. a new haloarchaeum isolated from saline soil.</title>
        <authorList>
            <person name="Duran-Viseras A."/>
            <person name="Sanchez-Porro C."/>
            <person name="Ventosa A."/>
        </authorList>
    </citation>
    <scope>NUCLEOTIDE SEQUENCE</scope>
    <source>
        <strain evidence="3">F15B</strain>
    </source>
</reference>
<keyword evidence="4" id="KW-1185">Reference proteome</keyword>
<gene>
    <name evidence="3" type="ORF">EGH24_07750</name>
</gene>
<dbReference type="OrthoDB" id="214079at2157"/>
<accession>A0A8J8TBB8</accession>
<sequence length="86" mass="10030">MATADEQIRVSDRVKRILERYQREGESYNDVLERVLGGDEGDFDEGFGRWSDKQAERVRSHRKQATEQRKERMRRLAASGDEDADA</sequence>
<evidence type="ECO:0008006" key="5">
    <source>
        <dbReference type="Google" id="ProtNLM"/>
    </source>
</evidence>
<evidence type="ECO:0000256" key="2">
    <source>
        <dbReference type="SAM" id="MobiDB-lite"/>
    </source>
</evidence>